<reference evidence="5" key="1">
    <citation type="journal article" date="2020" name="J Insects Food Feed">
        <title>The yellow mealworm (Tenebrio molitor) genome: a resource for the emerging insects as food and feed industry.</title>
        <authorList>
            <person name="Eriksson T."/>
            <person name="Andere A."/>
            <person name="Kelstrup H."/>
            <person name="Emery V."/>
            <person name="Picard C."/>
        </authorList>
    </citation>
    <scope>NUCLEOTIDE SEQUENCE</scope>
    <source>
        <strain evidence="5">Stoneville</strain>
        <tissue evidence="5">Whole head</tissue>
    </source>
</reference>
<feature type="domain" description="Integrase zinc-binding" evidence="4">
    <location>
        <begin position="779"/>
        <end position="824"/>
    </location>
</feature>
<dbReference type="PANTHER" id="PTHR37984:SF5">
    <property type="entry name" value="PROTEIN NYNRIN-LIKE"/>
    <property type="match status" value="1"/>
</dbReference>
<accession>A0A8J6H1A9</accession>
<dbReference type="Gene3D" id="3.10.10.10">
    <property type="entry name" value="HIV Type 1 Reverse Transcriptase, subunit A, domain 1"/>
    <property type="match status" value="1"/>
</dbReference>
<keyword evidence="6" id="KW-1185">Reference proteome</keyword>
<dbReference type="GO" id="GO:0003964">
    <property type="term" value="F:RNA-directed DNA polymerase activity"/>
    <property type="evidence" value="ECO:0007669"/>
    <property type="project" value="UniProtKB-EC"/>
</dbReference>
<name>A0A8J6H1A9_TENMO</name>
<evidence type="ECO:0000313" key="5">
    <source>
        <dbReference type="EMBL" id="KAH0809905.1"/>
    </source>
</evidence>
<dbReference type="InterPro" id="IPR000477">
    <property type="entry name" value="RT_dom"/>
</dbReference>
<evidence type="ECO:0000256" key="1">
    <source>
        <dbReference type="ARBA" id="ARBA00012493"/>
    </source>
</evidence>
<feature type="compositionally biased region" description="Basic and acidic residues" evidence="2">
    <location>
        <begin position="41"/>
        <end position="51"/>
    </location>
</feature>
<feature type="compositionally biased region" description="Polar residues" evidence="2">
    <location>
        <begin position="9"/>
        <end position="34"/>
    </location>
</feature>
<feature type="compositionally biased region" description="Basic and acidic residues" evidence="2">
    <location>
        <begin position="247"/>
        <end position="261"/>
    </location>
</feature>
<dbReference type="CDD" id="cd01647">
    <property type="entry name" value="RT_LTR"/>
    <property type="match status" value="1"/>
</dbReference>
<dbReference type="FunFam" id="3.30.70.270:FF:000003">
    <property type="entry name" value="Transposon Ty3-G Gag-Pol polyprotein"/>
    <property type="match status" value="1"/>
</dbReference>
<dbReference type="EC" id="2.7.7.49" evidence="1"/>
<organism evidence="5 6">
    <name type="scientific">Tenebrio molitor</name>
    <name type="common">Yellow mealworm beetle</name>
    <dbReference type="NCBI Taxonomy" id="7067"/>
    <lineage>
        <taxon>Eukaryota</taxon>
        <taxon>Metazoa</taxon>
        <taxon>Ecdysozoa</taxon>
        <taxon>Arthropoda</taxon>
        <taxon>Hexapoda</taxon>
        <taxon>Insecta</taxon>
        <taxon>Pterygota</taxon>
        <taxon>Neoptera</taxon>
        <taxon>Endopterygota</taxon>
        <taxon>Coleoptera</taxon>
        <taxon>Polyphaga</taxon>
        <taxon>Cucujiformia</taxon>
        <taxon>Tenebrionidae</taxon>
        <taxon>Tenebrio</taxon>
    </lineage>
</organism>
<evidence type="ECO:0000259" key="3">
    <source>
        <dbReference type="Pfam" id="PF00078"/>
    </source>
</evidence>
<dbReference type="SUPFAM" id="SSF56672">
    <property type="entry name" value="DNA/RNA polymerases"/>
    <property type="match status" value="1"/>
</dbReference>
<dbReference type="PANTHER" id="PTHR37984">
    <property type="entry name" value="PROTEIN CBG26694"/>
    <property type="match status" value="1"/>
</dbReference>
<gene>
    <name evidence="5" type="ORF">GEV33_012886</name>
</gene>
<feature type="domain" description="Reverse transcriptase" evidence="3">
    <location>
        <begin position="509"/>
        <end position="585"/>
    </location>
</feature>
<dbReference type="GO" id="GO:0003676">
    <property type="term" value="F:nucleic acid binding"/>
    <property type="evidence" value="ECO:0007669"/>
    <property type="project" value="InterPro"/>
</dbReference>
<evidence type="ECO:0000259" key="4">
    <source>
        <dbReference type="Pfam" id="PF17921"/>
    </source>
</evidence>
<comment type="caution">
    <text evidence="5">The sequence shown here is derived from an EMBL/GenBank/DDBJ whole genome shotgun (WGS) entry which is preliminary data.</text>
</comment>
<feature type="region of interest" description="Disordered" evidence="2">
    <location>
        <begin position="1"/>
        <end position="89"/>
    </location>
</feature>
<dbReference type="Gene3D" id="3.30.70.270">
    <property type="match status" value="2"/>
</dbReference>
<dbReference type="InterPro" id="IPR050951">
    <property type="entry name" value="Retrovirus_Pol_polyprotein"/>
</dbReference>
<dbReference type="InterPro" id="IPR043502">
    <property type="entry name" value="DNA/RNA_pol_sf"/>
</dbReference>
<reference evidence="5" key="2">
    <citation type="submission" date="2021-08" db="EMBL/GenBank/DDBJ databases">
        <authorList>
            <person name="Eriksson T."/>
        </authorList>
    </citation>
    <scope>NUCLEOTIDE SEQUENCE</scope>
    <source>
        <strain evidence="5">Stoneville</strain>
        <tissue evidence="5">Whole head</tissue>
    </source>
</reference>
<evidence type="ECO:0000256" key="2">
    <source>
        <dbReference type="SAM" id="MobiDB-lite"/>
    </source>
</evidence>
<dbReference type="InterPro" id="IPR043128">
    <property type="entry name" value="Rev_trsase/Diguanyl_cyclase"/>
</dbReference>
<dbReference type="Pfam" id="PF17921">
    <property type="entry name" value="Integrase_H2C2"/>
    <property type="match status" value="1"/>
</dbReference>
<feature type="compositionally biased region" description="Basic and acidic residues" evidence="2">
    <location>
        <begin position="388"/>
        <end position="399"/>
    </location>
</feature>
<dbReference type="Pfam" id="PF00078">
    <property type="entry name" value="RVT_1"/>
    <property type="match status" value="1"/>
</dbReference>
<evidence type="ECO:0000313" key="6">
    <source>
        <dbReference type="Proteomes" id="UP000719412"/>
    </source>
</evidence>
<feature type="region of interest" description="Disordered" evidence="2">
    <location>
        <begin position="229"/>
        <end position="275"/>
    </location>
</feature>
<proteinExistence type="predicted"/>
<dbReference type="Proteomes" id="UP000719412">
    <property type="component" value="Unassembled WGS sequence"/>
</dbReference>
<protein>
    <recommendedName>
        <fullName evidence="1">RNA-directed DNA polymerase</fullName>
        <ecNumber evidence="1">2.7.7.49</ecNumber>
    </recommendedName>
</protein>
<dbReference type="EMBL" id="JABDTM020027836">
    <property type="protein sequence ID" value="KAH0809905.1"/>
    <property type="molecule type" value="Genomic_DNA"/>
</dbReference>
<dbReference type="Gene3D" id="3.30.420.10">
    <property type="entry name" value="Ribonuclease H-like superfamily/Ribonuclease H"/>
    <property type="match status" value="1"/>
</dbReference>
<dbReference type="InterPro" id="IPR041588">
    <property type="entry name" value="Integrase_H2C2"/>
</dbReference>
<dbReference type="InterPro" id="IPR036397">
    <property type="entry name" value="RNaseH_sf"/>
</dbReference>
<dbReference type="AlphaFoldDB" id="A0A8J6H1A9"/>
<feature type="region of interest" description="Disordered" evidence="2">
    <location>
        <begin position="381"/>
        <end position="429"/>
    </location>
</feature>
<sequence length="924" mass="103387">MGRRKTRQVHSVTVSRRRTPSNTESVCSGDNFGTQRGARRRTSEEVTRQPDPEMVVTRNTCQARNQPADGELSAQSQVEPPTQLPTGPLVDMERNAENASPRRTQIHGETELPLGCAVTPNPGGQSTGPSFPHSQTWSGAIEKYGGLDKVVRLHAEFYGTRQAKEPTETFLQKKKLLAARIVSTMTEKVLVATCRTLLRDELVMYSAFASPQTLEELSRGAGTIERLLNQKKAVPLTTTSTKSLPRTPEESGKRTGGHDRSGTQPSHRGPRGEPAINAVSHEDANLPRVFINTEGKEVVALIDATHNMIRRGAVAGQVKLLYQPAELQTATIHSQARIEGTQELRCTLDDRSTVFFKTGSANTTGGNRLQSLRKGLTSITAPASPLAERAEKHFPERTTPEGPSTSRHLDNNDNDQAPHPLEGSDAVPITPVPVLGTYRNVQERVEKMLISGVIEPSTSEFASAVVIVKKKDGQPRYCVDYRRLNAATRDEAAPLPIIQEMLRDLGQAKGAPPTFQRLMSQVVLTGHLQNFTMVYLDDIIVYSTNHEEHIKHLQLVFERLQIHGMRCAPEKCHLGEREIVYLGHVVSTQGNQPQQLHLRQIQGAPTPKDRRSLRSFLGLCNWLRDNVPRFADIVHPLTDLLYAKKPWRWGPKEEEAFKSVKKRHRHDRHLISTKWGQAENNFVQPFLLRTDNKALTWLQTTKNERAKLLRDPNARESHEEDVEDIERLLPPACTAALHTLAEEVRRAQAEDGEVTAKVSLRVFRGGRSAFYVPERMLLVPTDVRQRVLFSYHDEALAGHPGAEETERSIGQHFHWPKLQESVRRGLLQYPKKKLRGAIQNRRTGMLTRGVSLLHDKARPHTAPVSQELLTSFGWDIVTHPPYSHDLAPSDYHFFTKLKEFLGGKRFSNNQEVKEMAESAGGGGL</sequence>